<dbReference type="PROSITE" id="PS50994">
    <property type="entry name" value="INTEGRASE"/>
    <property type="match status" value="1"/>
</dbReference>
<dbReference type="InterPro" id="IPR001584">
    <property type="entry name" value="Integrase_cat-core"/>
</dbReference>
<organism evidence="2 3">
    <name type="scientific">Momordica charantia</name>
    <name type="common">Bitter gourd</name>
    <name type="synonym">Balsam pear</name>
    <dbReference type="NCBI Taxonomy" id="3673"/>
    <lineage>
        <taxon>Eukaryota</taxon>
        <taxon>Viridiplantae</taxon>
        <taxon>Streptophyta</taxon>
        <taxon>Embryophyta</taxon>
        <taxon>Tracheophyta</taxon>
        <taxon>Spermatophyta</taxon>
        <taxon>Magnoliopsida</taxon>
        <taxon>eudicotyledons</taxon>
        <taxon>Gunneridae</taxon>
        <taxon>Pentapetalae</taxon>
        <taxon>rosids</taxon>
        <taxon>fabids</taxon>
        <taxon>Cucurbitales</taxon>
        <taxon>Cucurbitaceae</taxon>
        <taxon>Momordiceae</taxon>
        <taxon>Momordica</taxon>
    </lineage>
</organism>
<sequence length="256" mass="29303">MDFMRPFPPSNGKLFILLAVDYVSKWVEAVACASSDAKVVAKFLHKHIFTRFGTPRALISDEGSHFINKVVASLLAKYNIKHKVSTTYHPQPNGHAEISNWEIKSISENDVNANRKHWAMKLDDAIWAYCTAFKTPLGDVRRLQLLELEKFHRDTYDNAKLYKEKTKQWHDARINPRKFEKGQQVLLFNSRLKLLPGKLKSRCPGPFLVSHVFLHGAVKVQEMDSGREFTVNGQRLKHFFGGSVVRDAGAHHFATY</sequence>
<dbReference type="GO" id="GO:0015074">
    <property type="term" value="P:DNA integration"/>
    <property type="evidence" value="ECO:0007669"/>
    <property type="project" value="InterPro"/>
</dbReference>
<dbReference type="InterPro" id="IPR036397">
    <property type="entry name" value="RNaseH_sf"/>
</dbReference>
<dbReference type="Proteomes" id="UP000504603">
    <property type="component" value="Unplaced"/>
</dbReference>
<reference evidence="3" key="1">
    <citation type="submission" date="2025-08" db="UniProtKB">
        <authorList>
            <consortium name="RefSeq"/>
        </authorList>
    </citation>
    <scope>IDENTIFICATION</scope>
    <source>
        <strain evidence="3">OHB3-1</strain>
    </source>
</reference>
<evidence type="ECO:0000313" key="3">
    <source>
        <dbReference type="RefSeq" id="XP_022156052.1"/>
    </source>
</evidence>
<keyword evidence="2" id="KW-1185">Reference proteome</keyword>
<evidence type="ECO:0000313" key="2">
    <source>
        <dbReference type="Proteomes" id="UP000504603"/>
    </source>
</evidence>
<protein>
    <submittedName>
        <fullName evidence="3">Uncharacterized protein LOC111023021</fullName>
    </submittedName>
</protein>
<dbReference type="GeneID" id="111023021"/>
<name>A0A6J1DR08_MOMCH</name>
<dbReference type="PANTHER" id="PTHR37984">
    <property type="entry name" value="PROTEIN CBG26694"/>
    <property type="match status" value="1"/>
</dbReference>
<dbReference type="InterPro" id="IPR012337">
    <property type="entry name" value="RNaseH-like_sf"/>
</dbReference>
<feature type="domain" description="Integrase catalytic" evidence="1">
    <location>
        <begin position="1"/>
        <end position="155"/>
    </location>
</feature>
<dbReference type="OrthoDB" id="1903608at2759"/>
<dbReference type="Pfam" id="PF00665">
    <property type="entry name" value="rve"/>
    <property type="match status" value="1"/>
</dbReference>
<dbReference type="PANTHER" id="PTHR37984:SF5">
    <property type="entry name" value="PROTEIN NYNRIN-LIKE"/>
    <property type="match status" value="1"/>
</dbReference>
<evidence type="ECO:0000259" key="1">
    <source>
        <dbReference type="PROSITE" id="PS50994"/>
    </source>
</evidence>
<proteinExistence type="predicted"/>
<dbReference type="KEGG" id="mcha:111023021"/>
<gene>
    <name evidence="3" type="primary">LOC111023021</name>
</gene>
<dbReference type="InterPro" id="IPR050951">
    <property type="entry name" value="Retrovirus_Pol_polyprotein"/>
</dbReference>
<dbReference type="RefSeq" id="XP_022156052.1">
    <property type="nucleotide sequence ID" value="XM_022300360.1"/>
</dbReference>
<dbReference type="AlphaFoldDB" id="A0A6J1DR08"/>
<dbReference type="SUPFAM" id="SSF53098">
    <property type="entry name" value="Ribonuclease H-like"/>
    <property type="match status" value="1"/>
</dbReference>
<accession>A0A6J1DR08</accession>
<dbReference type="Gene3D" id="3.30.420.10">
    <property type="entry name" value="Ribonuclease H-like superfamily/Ribonuclease H"/>
    <property type="match status" value="1"/>
</dbReference>
<dbReference type="GO" id="GO:0003676">
    <property type="term" value="F:nucleic acid binding"/>
    <property type="evidence" value="ECO:0007669"/>
    <property type="project" value="InterPro"/>
</dbReference>